<dbReference type="EMBL" id="JAQQFN010000014">
    <property type="protein sequence ID" value="MFL9885116.1"/>
    <property type="molecule type" value="Genomic_DNA"/>
</dbReference>
<dbReference type="Proteomes" id="UP001629249">
    <property type="component" value="Unassembled WGS sequence"/>
</dbReference>
<proteinExistence type="predicted"/>
<reference evidence="1 2" key="1">
    <citation type="journal article" date="2024" name="Chem. Sci.">
        <title>Discovery of megapolipeptins by genome mining of a Burkholderiales bacteria collection.</title>
        <authorList>
            <person name="Paulo B.S."/>
            <person name="Recchia M.J.J."/>
            <person name="Lee S."/>
            <person name="Fergusson C.H."/>
            <person name="Romanowski S.B."/>
            <person name="Hernandez A."/>
            <person name="Krull N."/>
            <person name="Liu D.Y."/>
            <person name="Cavanagh H."/>
            <person name="Bos A."/>
            <person name="Gray C.A."/>
            <person name="Murphy B.T."/>
            <person name="Linington R.G."/>
            <person name="Eustaquio A.S."/>
        </authorList>
    </citation>
    <scope>NUCLEOTIDE SEQUENCE [LARGE SCALE GENOMIC DNA]</scope>
    <source>
        <strain evidence="1 2">RL16-012-BIC-B</strain>
    </source>
</reference>
<name>A0ABW8ZQ50_9BURK</name>
<keyword evidence="2" id="KW-1185">Reference proteome</keyword>
<evidence type="ECO:0000313" key="2">
    <source>
        <dbReference type="Proteomes" id="UP001629249"/>
    </source>
</evidence>
<comment type="caution">
    <text evidence="1">The sequence shown here is derived from an EMBL/GenBank/DDBJ whole genome shotgun (WGS) entry which is preliminary data.</text>
</comment>
<protein>
    <submittedName>
        <fullName evidence="1">Uncharacterized protein</fullName>
    </submittedName>
</protein>
<sequence>MLDGTQPEKYQAKLTTHKRKLSFSLGSQSPYLTPSQPIHVNTAALPANPSQRPFFPPFIA</sequence>
<gene>
    <name evidence="1" type="ORF">PQR66_18890</name>
</gene>
<organism evidence="1 2">
    <name type="scientific">Paraburkholderia agricolaris</name>
    <dbReference type="NCBI Taxonomy" id="2152888"/>
    <lineage>
        <taxon>Bacteria</taxon>
        <taxon>Pseudomonadati</taxon>
        <taxon>Pseudomonadota</taxon>
        <taxon>Betaproteobacteria</taxon>
        <taxon>Burkholderiales</taxon>
        <taxon>Burkholderiaceae</taxon>
        <taxon>Paraburkholderia</taxon>
    </lineage>
</organism>
<accession>A0ABW8ZQ50</accession>
<dbReference type="RefSeq" id="WP_408339497.1">
    <property type="nucleotide sequence ID" value="NZ_JAQQFN010000014.1"/>
</dbReference>
<evidence type="ECO:0000313" key="1">
    <source>
        <dbReference type="EMBL" id="MFL9885116.1"/>
    </source>
</evidence>